<sequence length="178" mass="20566">MAKPKAKDKSQTRSQTTRQYETSSEEEAVPDTWEERTDIKCEHQPTAMKTNNTQQVNDNLMSKKISKEPMNTHTPPPQRCKDTSTSPYRQTHSACSSRPRDEDITKWCDLSFSVAAIMCWHKAVFLPEEAGRCKKEGFSSYAATHWKEVDIPLKWATIMQNMGIRNMQALKWMKLSKH</sequence>
<keyword evidence="2" id="KW-1185">Reference proteome</keyword>
<dbReference type="EMBL" id="QTSX02007254">
    <property type="protein sequence ID" value="KAJ9049275.1"/>
    <property type="molecule type" value="Genomic_DNA"/>
</dbReference>
<accession>A0ACC2RGR4</accession>
<proteinExistence type="predicted"/>
<evidence type="ECO:0000313" key="1">
    <source>
        <dbReference type="EMBL" id="KAJ9049275.1"/>
    </source>
</evidence>
<evidence type="ECO:0000313" key="2">
    <source>
        <dbReference type="Proteomes" id="UP001165960"/>
    </source>
</evidence>
<reference evidence="1" key="1">
    <citation type="submission" date="2022-04" db="EMBL/GenBank/DDBJ databases">
        <title>Genome of the entomopathogenic fungus Entomophthora muscae.</title>
        <authorList>
            <person name="Elya C."/>
            <person name="Lovett B.R."/>
            <person name="Lee E."/>
            <person name="Macias A.M."/>
            <person name="Hajek A.E."/>
            <person name="De Bivort B.L."/>
            <person name="Kasson M.T."/>
            <person name="De Fine Licht H.H."/>
            <person name="Stajich J.E."/>
        </authorList>
    </citation>
    <scope>NUCLEOTIDE SEQUENCE</scope>
    <source>
        <strain evidence="1">Berkeley</strain>
    </source>
</reference>
<name>A0ACC2RGR4_9FUNG</name>
<gene>
    <name evidence="1" type="ORF">DSO57_1026424</name>
</gene>
<protein>
    <submittedName>
        <fullName evidence="1">Uncharacterized protein</fullName>
    </submittedName>
</protein>
<organism evidence="1 2">
    <name type="scientific">Entomophthora muscae</name>
    <dbReference type="NCBI Taxonomy" id="34485"/>
    <lineage>
        <taxon>Eukaryota</taxon>
        <taxon>Fungi</taxon>
        <taxon>Fungi incertae sedis</taxon>
        <taxon>Zoopagomycota</taxon>
        <taxon>Entomophthoromycotina</taxon>
        <taxon>Entomophthoromycetes</taxon>
        <taxon>Entomophthorales</taxon>
        <taxon>Entomophthoraceae</taxon>
        <taxon>Entomophthora</taxon>
    </lineage>
</organism>
<dbReference type="Proteomes" id="UP001165960">
    <property type="component" value="Unassembled WGS sequence"/>
</dbReference>
<comment type="caution">
    <text evidence="1">The sequence shown here is derived from an EMBL/GenBank/DDBJ whole genome shotgun (WGS) entry which is preliminary data.</text>
</comment>